<name>A0A426Z9Y7_ENSVE</name>
<dbReference type="EMBL" id="AMZH03007644">
    <property type="protein sequence ID" value="RRT60784.1"/>
    <property type="molecule type" value="Genomic_DNA"/>
</dbReference>
<feature type="region of interest" description="Disordered" evidence="1">
    <location>
        <begin position="147"/>
        <end position="185"/>
    </location>
</feature>
<reference evidence="2 3" key="1">
    <citation type="journal article" date="2014" name="Agronomy (Basel)">
        <title>A Draft Genome Sequence for Ensete ventricosum, the Drought-Tolerant Tree Against Hunger.</title>
        <authorList>
            <person name="Harrison J."/>
            <person name="Moore K.A."/>
            <person name="Paszkiewicz K."/>
            <person name="Jones T."/>
            <person name="Grant M."/>
            <person name="Ambacheew D."/>
            <person name="Muzemil S."/>
            <person name="Studholme D.J."/>
        </authorList>
    </citation>
    <scope>NUCLEOTIDE SEQUENCE [LARGE SCALE GENOMIC DNA]</scope>
</reference>
<organism evidence="2 3">
    <name type="scientific">Ensete ventricosum</name>
    <name type="common">Abyssinian banana</name>
    <name type="synonym">Musa ensete</name>
    <dbReference type="NCBI Taxonomy" id="4639"/>
    <lineage>
        <taxon>Eukaryota</taxon>
        <taxon>Viridiplantae</taxon>
        <taxon>Streptophyta</taxon>
        <taxon>Embryophyta</taxon>
        <taxon>Tracheophyta</taxon>
        <taxon>Spermatophyta</taxon>
        <taxon>Magnoliopsida</taxon>
        <taxon>Liliopsida</taxon>
        <taxon>Zingiberales</taxon>
        <taxon>Musaceae</taxon>
        <taxon>Ensete</taxon>
    </lineage>
</organism>
<protein>
    <submittedName>
        <fullName evidence="2">Uncharacterized protein</fullName>
    </submittedName>
</protein>
<gene>
    <name evidence="2" type="ORF">B296_00024811</name>
</gene>
<evidence type="ECO:0000313" key="2">
    <source>
        <dbReference type="EMBL" id="RRT60784.1"/>
    </source>
</evidence>
<comment type="caution">
    <text evidence="2">The sequence shown here is derived from an EMBL/GenBank/DDBJ whole genome shotgun (WGS) entry which is preliminary data.</text>
</comment>
<feature type="compositionally biased region" description="Basic residues" evidence="1">
    <location>
        <begin position="158"/>
        <end position="171"/>
    </location>
</feature>
<evidence type="ECO:0000256" key="1">
    <source>
        <dbReference type="SAM" id="MobiDB-lite"/>
    </source>
</evidence>
<sequence>MHQRRWPATGTASVIRFCGRCHSSNFLSLRHLFSPIVKTNGNKAYVIDTLALVFVFMSVRRLEAQQVPSKQVEAITSVITIVLRMLPGPRLEVGDAEGLGFDGRRCLFSRHWFECADTVVLMFLTELRGVDEVRLIRVVLESRKERHRRGEKLEGRRPYKRMTRSRAHRRPPTLMRLAPVGDGGTSQGALSGRRCYVGNVGWYGSV</sequence>
<dbReference type="AlphaFoldDB" id="A0A426Z9Y7"/>
<accession>A0A426Z9Y7</accession>
<proteinExistence type="predicted"/>
<evidence type="ECO:0000313" key="3">
    <source>
        <dbReference type="Proteomes" id="UP000287651"/>
    </source>
</evidence>
<dbReference type="Proteomes" id="UP000287651">
    <property type="component" value="Unassembled WGS sequence"/>
</dbReference>